<gene>
    <name evidence="3" type="ORF">LX15_002456</name>
</gene>
<sequence>MSASHPGHQGTALLRLAGLPVRLWLAGSCPRLFTLLAEADRSATDYRAAAGRLAERIGEHLVPRPELTDRDRARLLDLRRALHNGHPVDARRCAAVAGLVADLPEPAPEIAGELGSLAERARWLRALDAHIESEIAGERARLRGLPWRLLRSSPAGAATLAHDAAEVVADIESRLAAGEDWEAKRLRQRGDYLWRLIGRGAVKTTPRSWLGQVAVLPVTGSTGSTGSAGPVGPPAGGGRPAGAAGATSPGDDALLSGVDGQPPTAHRYAVHQVSNVHTARERLAADRPDRGPERAGRTARAEVTLTGLHWPDGDDLVWWVVDPADRNRMREVRLRATPALRAVRRVLAQGPLPVADLLERLLGPGADGPGPRAALAGFLDHLAELGVVQGTAEVSDHLSDWRHTPTLESTQDGPAFVDVYRQVRAVVSAPAVERVRAATGQALRLAALIDQERRDRRHPALALVDDRPRTVPDLVRRFLDEHGDTPGPDHRWPGWPTADRPDSGYARLLAWLADRCDRGEDPIRLDEGLWDAVGAPEVDEDWPLDVLLRPLARGGPLAVLETAAAPAATDARFAHGLTRLHGEPSSVRDYRAFLRELERRDGGRFVEVLVPPMTERAANAVRRPRYTDLWTGDPDHRPYHAPGGSWEGGHEYVPLHEITLRRVDDRVVAEADGRVLWPMYHATRVPLPPWDVVVTLLCAAAPEGARRGCRWSRPLAAFPTRDHLPRVQIGDDLVLCPAQWRLRRSELWAPGASLGDRLRVLSGLMRRRGVPRWVFATRDGHTRPVPVDLAGLPAVRALDRLLAAPDTAGLVVEEMLPTPEQFLVTDTAHAPGDRLAAQLLLRLPVGVTPAELAARASRRTPATEPAAGA</sequence>
<comment type="caution">
    <text evidence="3">The sequence shown here is derived from an EMBL/GenBank/DDBJ whole genome shotgun (WGS) entry which is preliminary data.</text>
</comment>
<feature type="domain" description="Lantibiotic dehydratase N-terminal" evidence="2">
    <location>
        <begin position="558"/>
        <end position="789"/>
    </location>
</feature>
<dbReference type="Pfam" id="PF04738">
    <property type="entry name" value="Lant_dehydr_N"/>
    <property type="match status" value="1"/>
</dbReference>
<evidence type="ECO:0000256" key="1">
    <source>
        <dbReference type="SAM" id="MobiDB-lite"/>
    </source>
</evidence>
<accession>A0ABT1HTE5</accession>
<evidence type="ECO:0000259" key="2">
    <source>
        <dbReference type="Pfam" id="PF04738"/>
    </source>
</evidence>
<feature type="region of interest" description="Disordered" evidence="1">
    <location>
        <begin position="220"/>
        <end position="252"/>
    </location>
</feature>
<dbReference type="InterPro" id="IPR006827">
    <property type="entry name" value="Lant_deHydtase_N"/>
</dbReference>
<keyword evidence="4" id="KW-1185">Reference proteome</keyword>
<dbReference type="RefSeq" id="WP_253669666.1">
    <property type="nucleotide sequence ID" value="NZ_JAMTCP010000010.1"/>
</dbReference>
<dbReference type="Proteomes" id="UP001205311">
    <property type="component" value="Unassembled WGS sequence"/>
</dbReference>
<protein>
    <submittedName>
        <fullName evidence="3">Lantibiotic dehydratase, C terminus</fullName>
    </submittedName>
</protein>
<name>A0ABT1HTE5_STRSD</name>
<feature type="compositionally biased region" description="Low complexity" evidence="1">
    <location>
        <begin position="220"/>
        <end position="230"/>
    </location>
</feature>
<dbReference type="EMBL" id="JAMTCP010000010">
    <property type="protein sequence ID" value="MCP2258758.1"/>
    <property type="molecule type" value="Genomic_DNA"/>
</dbReference>
<evidence type="ECO:0000313" key="3">
    <source>
        <dbReference type="EMBL" id="MCP2258758.1"/>
    </source>
</evidence>
<feature type="compositionally biased region" description="Low complexity" evidence="1">
    <location>
        <begin position="241"/>
        <end position="250"/>
    </location>
</feature>
<proteinExistence type="predicted"/>
<reference evidence="3 4" key="1">
    <citation type="submission" date="2022-06" db="EMBL/GenBank/DDBJ databases">
        <title>Genomic Encyclopedia of Archaeal and Bacterial Type Strains, Phase II (KMG-II): from individual species to whole genera.</title>
        <authorList>
            <person name="Goeker M."/>
        </authorList>
    </citation>
    <scope>NUCLEOTIDE SEQUENCE [LARGE SCALE GENOMIC DNA]</scope>
    <source>
        <strain evidence="3 4">DSM 40477</strain>
    </source>
</reference>
<organism evidence="3 4">
    <name type="scientific">Streptoalloteichus tenebrarius (strain ATCC 17920 / DSM 40477 / JCM 4838 / CBS 697.72 / NBRC 16177 / NCIMB 11028 / NRRL B-12390 / A12253. 1 / ISP 5477)</name>
    <name type="common">Streptomyces tenebrarius</name>
    <dbReference type="NCBI Taxonomy" id="1933"/>
    <lineage>
        <taxon>Bacteria</taxon>
        <taxon>Bacillati</taxon>
        <taxon>Actinomycetota</taxon>
        <taxon>Actinomycetes</taxon>
        <taxon>Pseudonocardiales</taxon>
        <taxon>Pseudonocardiaceae</taxon>
        <taxon>Streptoalloteichus</taxon>
    </lineage>
</organism>
<evidence type="ECO:0000313" key="4">
    <source>
        <dbReference type="Proteomes" id="UP001205311"/>
    </source>
</evidence>